<comment type="function">
    <text evidence="7">Component of the MICOS complex, a large protein complex of the mitochondrial inner membrane that plays crucial roles in the maintenance of crista junctions, inner membrane architecture, and formation of contact sites to the outer membrane.</text>
</comment>
<dbReference type="EMBL" id="HACA01009826">
    <property type="protein sequence ID" value="CDW27187.1"/>
    <property type="molecule type" value="Transcribed_RNA"/>
</dbReference>
<evidence type="ECO:0000256" key="3">
    <source>
        <dbReference type="ARBA" id="ARBA00022792"/>
    </source>
</evidence>
<accession>A0A0K2TNH2</accession>
<evidence type="ECO:0000256" key="9">
    <source>
        <dbReference type="SAM" id="MobiDB-lite"/>
    </source>
</evidence>
<dbReference type="EMBL" id="HACA01009825">
    <property type="protein sequence ID" value="CDW27186.1"/>
    <property type="molecule type" value="Transcribed_RNA"/>
</dbReference>
<sequence>MLRRSVSASRILTRTVARRNDHYSRNSSSSSGGKTNPVGPAVAATSSIGIGGLMGYAFFDPGFRKSVESNIPGASEVFSAVFGSTDAPKKEVTPTKPKLKIMQIPEPEILEPVIEPPKVAPMLTKEITENTPSSPTPSPTLESSNNELKASIPSNESMNQYENIFIEKMASLKEMMKDTSTAATESNEATLSHMNLLQQAMEYPNERDDNTWNKVFNAASLKRETTKKAGEFMEMSNKAIKELIDIVEKGKTELEDKGILSKAGEELKKAVHDLQSLSDKMVQVQKDAKIVDDFRDLVEKGKKAIQQEIASIIPPGGPEKKEDFELFIQHAYKKIISLEQELAKQKTLEQLKFNQLLEDLRVEKNMEAHNTIQSALDSQRIDFEKDVVRAKQGVREEMEAELRTQLKRQAAAHFDHLNDTRDIQEKEISRKYQRELHETLLKESSTQKAKMAEMTGAYEGLVTALEKRGNADKNILYAQNLWLAATNLYQNVLEGGIPLKSGLEELMSYISSDEDKKFITTVLKSVDSSSIESGVPSDEEMRHRFLKVGKMANQTAMIGSEGASPFIYFLSYLQSRFIRTQNLVTSYTEEIDAEQLDTHDIINLARFSLDRGNLEQTVKYMTLLKGQPMNIAKDWIKDARSILEVRQAFEAIIAQASSSGVQFPSK</sequence>
<feature type="region of interest" description="Disordered" evidence="9">
    <location>
        <begin position="128"/>
        <end position="154"/>
    </location>
</feature>
<dbReference type="GO" id="GO:0042407">
    <property type="term" value="P:cristae formation"/>
    <property type="evidence" value="ECO:0007669"/>
    <property type="project" value="TreeGrafter"/>
</dbReference>
<dbReference type="GO" id="GO:0061617">
    <property type="term" value="C:MICOS complex"/>
    <property type="evidence" value="ECO:0007669"/>
    <property type="project" value="TreeGrafter"/>
</dbReference>
<feature type="compositionally biased region" description="Low complexity" evidence="9">
    <location>
        <begin position="129"/>
        <end position="146"/>
    </location>
</feature>
<comment type="similarity">
    <text evidence="1 7">Belongs to the MICOS complex subunit Mic60 family.</text>
</comment>
<feature type="coiled-coil region" evidence="8">
    <location>
        <begin position="260"/>
        <end position="287"/>
    </location>
</feature>
<protein>
    <recommendedName>
        <fullName evidence="7">MICOS complex subunit MIC60</fullName>
    </recommendedName>
    <alternativeName>
        <fullName evidence="7">Mitofilin</fullName>
    </alternativeName>
</protein>
<dbReference type="AlphaFoldDB" id="A0A0K2TNH2"/>
<keyword evidence="8" id="KW-0175">Coiled coil</keyword>
<keyword evidence="2 7" id="KW-0812">Transmembrane</keyword>
<evidence type="ECO:0000256" key="7">
    <source>
        <dbReference type="RuleBase" id="RU363000"/>
    </source>
</evidence>
<dbReference type="Pfam" id="PF09731">
    <property type="entry name" value="Mitofilin"/>
    <property type="match status" value="1"/>
</dbReference>
<evidence type="ECO:0000256" key="1">
    <source>
        <dbReference type="ARBA" id="ARBA00010877"/>
    </source>
</evidence>
<keyword evidence="6" id="KW-0472">Membrane</keyword>
<reference evidence="10" key="1">
    <citation type="submission" date="2014-05" db="EMBL/GenBank/DDBJ databases">
        <authorList>
            <person name="Chronopoulou M."/>
        </authorList>
    </citation>
    <scope>NUCLEOTIDE SEQUENCE</scope>
    <source>
        <tissue evidence="10">Whole organism</tissue>
    </source>
</reference>
<evidence type="ECO:0000256" key="5">
    <source>
        <dbReference type="ARBA" id="ARBA00023128"/>
    </source>
</evidence>
<dbReference type="OrthoDB" id="10261039at2759"/>
<dbReference type="PANTHER" id="PTHR15415">
    <property type="entry name" value="MITOFILIN"/>
    <property type="match status" value="1"/>
</dbReference>
<evidence type="ECO:0000256" key="4">
    <source>
        <dbReference type="ARBA" id="ARBA00022989"/>
    </source>
</evidence>
<evidence type="ECO:0000313" key="10">
    <source>
        <dbReference type="EMBL" id="CDW27187.1"/>
    </source>
</evidence>
<dbReference type="PANTHER" id="PTHR15415:SF7">
    <property type="entry name" value="MICOS COMPLEX SUBUNIT MIC60"/>
    <property type="match status" value="1"/>
</dbReference>
<evidence type="ECO:0000256" key="2">
    <source>
        <dbReference type="ARBA" id="ARBA00022692"/>
    </source>
</evidence>
<keyword evidence="3 7" id="KW-0999">Mitochondrion inner membrane</keyword>
<keyword evidence="5 7" id="KW-0496">Mitochondrion</keyword>
<comment type="subunit">
    <text evidence="7">Component of the mitochondrial contact site and cristae organizing system (MICOS) complex.</text>
</comment>
<feature type="region of interest" description="Disordered" evidence="9">
    <location>
        <begin position="13"/>
        <end position="39"/>
    </location>
</feature>
<organism evidence="10">
    <name type="scientific">Lepeophtheirus salmonis</name>
    <name type="common">Salmon louse</name>
    <name type="synonym">Caligus salmonis</name>
    <dbReference type="NCBI Taxonomy" id="72036"/>
    <lineage>
        <taxon>Eukaryota</taxon>
        <taxon>Metazoa</taxon>
        <taxon>Ecdysozoa</taxon>
        <taxon>Arthropoda</taxon>
        <taxon>Crustacea</taxon>
        <taxon>Multicrustacea</taxon>
        <taxon>Hexanauplia</taxon>
        <taxon>Copepoda</taxon>
        <taxon>Siphonostomatoida</taxon>
        <taxon>Caligidae</taxon>
        <taxon>Lepeophtheirus</taxon>
    </lineage>
</organism>
<evidence type="ECO:0000256" key="8">
    <source>
        <dbReference type="SAM" id="Coils"/>
    </source>
</evidence>
<keyword evidence="4" id="KW-1133">Transmembrane helix</keyword>
<name>A0A0K2TNH2_LEPSM</name>
<proteinExistence type="inferred from homology"/>
<comment type="subcellular location">
    <subcellularLocation>
        <location evidence="7">Mitochondrion inner membrane</location>
        <topology evidence="7">Single-pass membrane protein</topology>
    </subcellularLocation>
</comment>
<gene>
    <name evidence="10" type="primary">Immt</name>
</gene>
<dbReference type="InterPro" id="IPR019133">
    <property type="entry name" value="MIC60"/>
</dbReference>
<evidence type="ECO:0000256" key="6">
    <source>
        <dbReference type="ARBA" id="ARBA00023136"/>
    </source>
</evidence>